<protein>
    <submittedName>
        <fullName evidence="1">Uncharacterized protein</fullName>
    </submittedName>
</protein>
<gene>
    <name evidence="1" type="ORF">MANES_18G117200</name>
</gene>
<reference evidence="1" key="1">
    <citation type="submission" date="2016-02" db="EMBL/GenBank/DDBJ databases">
        <title>WGS assembly of Manihot esculenta.</title>
        <authorList>
            <person name="Bredeson J.V."/>
            <person name="Prochnik S.E."/>
            <person name="Lyons J.B."/>
            <person name="Schmutz J."/>
            <person name="Grimwood J."/>
            <person name="Vrebalov J."/>
            <person name="Bart R.S."/>
            <person name="Amuge T."/>
            <person name="Ferguson M.E."/>
            <person name="Green R."/>
            <person name="Putnam N."/>
            <person name="Stites J."/>
            <person name="Rounsley S."/>
            <person name="Rokhsar D.S."/>
        </authorList>
    </citation>
    <scope>NUCLEOTIDE SEQUENCE [LARGE SCALE GENOMIC DNA]</scope>
    <source>
        <tissue evidence="1">Leaf</tissue>
    </source>
</reference>
<dbReference type="SUPFAM" id="SSF52058">
    <property type="entry name" value="L domain-like"/>
    <property type="match status" value="1"/>
</dbReference>
<sequence length="176" mass="20137">MTQLRRMGISNLSEADEHDLCFSIHNLKLLRTLRLFMNNESEFLRMDALETLPLQLEKLSLGGKLERVPHWFCSLQNLTSLGLLGSRLEEDPLPHVAALPNLGRVTLINSFVGENLHFYSGFAKLKELYLLKFPQLKGIIIEKGTMPDIQKLWIDSCFALDAVPRDIEFLTNLQIM</sequence>
<proteinExistence type="predicted"/>
<accession>A0A2C9U2P1</accession>
<organism evidence="1">
    <name type="scientific">Manihot esculenta</name>
    <name type="common">Cassava</name>
    <name type="synonym">Jatropha manihot</name>
    <dbReference type="NCBI Taxonomy" id="3983"/>
    <lineage>
        <taxon>Eukaryota</taxon>
        <taxon>Viridiplantae</taxon>
        <taxon>Streptophyta</taxon>
        <taxon>Embryophyta</taxon>
        <taxon>Tracheophyta</taxon>
        <taxon>Spermatophyta</taxon>
        <taxon>Magnoliopsida</taxon>
        <taxon>eudicotyledons</taxon>
        <taxon>Gunneridae</taxon>
        <taxon>Pentapetalae</taxon>
        <taxon>rosids</taxon>
        <taxon>fabids</taxon>
        <taxon>Malpighiales</taxon>
        <taxon>Euphorbiaceae</taxon>
        <taxon>Crotonoideae</taxon>
        <taxon>Manihoteae</taxon>
        <taxon>Manihot</taxon>
    </lineage>
</organism>
<name>A0A2C9U2P1_MANES</name>
<dbReference type="Gene3D" id="3.80.10.10">
    <property type="entry name" value="Ribonuclease Inhibitor"/>
    <property type="match status" value="1"/>
</dbReference>
<dbReference type="EMBL" id="CM004404">
    <property type="protein sequence ID" value="OAY23911.1"/>
    <property type="molecule type" value="Genomic_DNA"/>
</dbReference>
<dbReference type="STRING" id="3983.A0A2C9U2P1"/>
<dbReference type="AlphaFoldDB" id="A0A2C9U2P1"/>
<evidence type="ECO:0000313" key="1">
    <source>
        <dbReference type="EMBL" id="OAY23911.1"/>
    </source>
</evidence>
<dbReference type="InterPro" id="IPR032675">
    <property type="entry name" value="LRR_dom_sf"/>
</dbReference>